<dbReference type="KEGG" id="ehx:EMIHUDRAFT_123001"/>
<protein>
    <recommendedName>
        <fullName evidence="1">SUF system FeS cluster assembly SufBD core domain-containing protein</fullName>
    </recommendedName>
</protein>
<dbReference type="PANTHER" id="PTHR43575:SF1">
    <property type="entry name" value="PROTEIN ABCI7, CHLOROPLASTIC"/>
    <property type="match status" value="1"/>
</dbReference>
<evidence type="ECO:0000313" key="2">
    <source>
        <dbReference type="EnsemblProtists" id="EOD32278"/>
    </source>
</evidence>
<dbReference type="GeneID" id="17277552"/>
<dbReference type="PaxDb" id="2903-EOD32278"/>
<feature type="domain" description="SUF system FeS cluster assembly SufBD core" evidence="1">
    <location>
        <begin position="2"/>
        <end position="77"/>
    </location>
</feature>
<dbReference type="RefSeq" id="XP_005784707.1">
    <property type="nucleotide sequence ID" value="XM_005784650.1"/>
</dbReference>
<evidence type="ECO:0000259" key="1">
    <source>
        <dbReference type="Pfam" id="PF01458"/>
    </source>
</evidence>
<name>A0A0D3K943_EMIH1</name>
<dbReference type="InterPro" id="IPR000825">
    <property type="entry name" value="SUF_FeS_clus_asmbl_SufBD_core"/>
</dbReference>
<dbReference type="EnsemblProtists" id="EOD32278">
    <property type="protein sequence ID" value="EOD32278"/>
    <property type="gene ID" value="EMIHUDRAFT_123001"/>
</dbReference>
<dbReference type="Pfam" id="PF01458">
    <property type="entry name" value="SUFBD_core"/>
    <property type="match status" value="1"/>
</dbReference>
<reference evidence="3" key="1">
    <citation type="journal article" date="2013" name="Nature">
        <title>Pan genome of the phytoplankton Emiliania underpins its global distribution.</title>
        <authorList>
            <person name="Read B.A."/>
            <person name="Kegel J."/>
            <person name="Klute M.J."/>
            <person name="Kuo A."/>
            <person name="Lefebvre S.C."/>
            <person name="Maumus F."/>
            <person name="Mayer C."/>
            <person name="Miller J."/>
            <person name="Monier A."/>
            <person name="Salamov A."/>
            <person name="Young J."/>
            <person name="Aguilar M."/>
            <person name="Claverie J.M."/>
            <person name="Frickenhaus S."/>
            <person name="Gonzalez K."/>
            <person name="Herman E.K."/>
            <person name="Lin Y.C."/>
            <person name="Napier J."/>
            <person name="Ogata H."/>
            <person name="Sarno A.F."/>
            <person name="Shmutz J."/>
            <person name="Schroeder D."/>
            <person name="de Vargas C."/>
            <person name="Verret F."/>
            <person name="von Dassow P."/>
            <person name="Valentin K."/>
            <person name="Van de Peer Y."/>
            <person name="Wheeler G."/>
            <person name="Dacks J.B."/>
            <person name="Delwiche C.F."/>
            <person name="Dyhrman S.T."/>
            <person name="Glockner G."/>
            <person name="John U."/>
            <person name="Richards T."/>
            <person name="Worden A.Z."/>
            <person name="Zhang X."/>
            <person name="Grigoriev I.V."/>
            <person name="Allen A.E."/>
            <person name="Bidle K."/>
            <person name="Borodovsky M."/>
            <person name="Bowler C."/>
            <person name="Brownlee C."/>
            <person name="Cock J.M."/>
            <person name="Elias M."/>
            <person name="Gladyshev V.N."/>
            <person name="Groth M."/>
            <person name="Guda C."/>
            <person name="Hadaegh A."/>
            <person name="Iglesias-Rodriguez M.D."/>
            <person name="Jenkins J."/>
            <person name="Jones B.M."/>
            <person name="Lawson T."/>
            <person name="Leese F."/>
            <person name="Lindquist E."/>
            <person name="Lobanov A."/>
            <person name="Lomsadze A."/>
            <person name="Malik S.B."/>
            <person name="Marsh M.E."/>
            <person name="Mackinder L."/>
            <person name="Mock T."/>
            <person name="Mueller-Roeber B."/>
            <person name="Pagarete A."/>
            <person name="Parker M."/>
            <person name="Probert I."/>
            <person name="Quesneville H."/>
            <person name="Raines C."/>
            <person name="Rensing S.A."/>
            <person name="Riano-Pachon D.M."/>
            <person name="Richier S."/>
            <person name="Rokitta S."/>
            <person name="Shiraiwa Y."/>
            <person name="Soanes D.M."/>
            <person name="van der Giezen M."/>
            <person name="Wahlund T.M."/>
            <person name="Williams B."/>
            <person name="Wilson W."/>
            <person name="Wolfe G."/>
            <person name="Wurch L.L."/>
        </authorList>
    </citation>
    <scope>NUCLEOTIDE SEQUENCE</scope>
</reference>
<dbReference type="Proteomes" id="UP000013827">
    <property type="component" value="Unassembled WGS sequence"/>
</dbReference>
<dbReference type="InterPro" id="IPR037284">
    <property type="entry name" value="SUF_FeS_clus_asmbl_SufBD_sf"/>
</dbReference>
<dbReference type="STRING" id="2903.R1D9Z2"/>
<accession>A0A0D3K943</accession>
<dbReference type="SUPFAM" id="SSF101960">
    <property type="entry name" value="Stabilizer of iron transporter SufD"/>
    <property type="match status" value="1"/>
</dbReference>
<reference evidence="2" key="2">
    <citation type="submission" date="2024-10" db="UniProtKB">
        <authorList>
            <consortium name="EnsemblProtists"/>
        </authorList>
    </citation>
    <scope>IDENTIFICATION</scope>
</reference>
<keyword evidence="3" id="KW-1185">Reference proteome</keyword>
<dbReference type="GO" id="GO:0016226">
    <property type="term" value="P:iron-sulfur cluster assembly"/>
    <property type="evidence" value="ECO:0007669"/>
    <property type="project" value="InterPro"/>
</dbReference>
<organism evidence="2 3">
    <name type="scientific">Emiliania huxleyi (strain CCMP1516)</name>
    <dbReference type="NCBI Taxonomy" id="280463"/>
    <lineage>
        <taxon>Eukaryota</taxon>
        <taxon>Haptista</taxon>
        <taxon>Haptophyta</taxon>
        <taxon>Prymnesiophyceae</taxon>
        <taxon>Isochrysidales</taxon>
        <taxon>Noelaerhabdaceae</taxon>
        <taxon>Emiliania</taxon>
    </lineage>
</organism>
<dbReference type="PANTHER" id="PTHR43575">
    <property type="entry name" value="PROTEIN ABCI7, CHLOROPLASTIC"/>
    <property type="match status" value="1"/>
</dbReference>
<dbReference type="AlphaFoldDB" id="A0A0D3K943"/>
<evidence type="ECO:0000313" key="3">
    <source>
        <dbReference type="Proteomes" id="UP000013827"/>
    </source>
</evidence>
<dbReference type="HOGENOM" id="CLU_2067605_0_0_1"/>
<sequence>VVFRGAVQVPHGSDNTTANQLCRSLLLSDSARVDISPNLEILTDDVVCTHGATVADLDDEMARGLGRAEARVLLLEGWARSLMGEVPSEAATRRVAAKAAGLAREGAAREVRKQAMSSI</sequence>
<dbReference type="InterPro" id="IPR055346">
    <property type="entry name" value="Fe-S_cluster_assembly_SufBD"/>
</dbReference>
<proteinExistence type="predicted"/>
<dbReference type="OMA" id="NDVFCTH"/>